<proteinExistence type="predicted"/>
<gene>
    <name evidence="1" type="ORF">ABT211_17885</name>
</gene>
<sequence>MNEYIGRSMVIAAGGSWTGAFGRPAAAGAEEPSAVPGRAARIRGAEAIQGARAARAATATARAQATARAHAQALQNRAATMLADTAAGQYLSAGSFMSPEAGRRA</sequence>
<dbReference type="EMBL" id="JBEOZM010000006">
    <property type="protein sequence ID" value="MER6269149.1"/>
    <property type="molecule type" value="Genomic_DNA"/>
</dbReference>
<keyword evidence="2" id="KW-1185">Reference proteome</keyword>
<dbReference type="Proteomes" id="UP001490365">
    <property type="component" value="Unassembled WGS sequence"/>
</dbReference>
<protein>
    <submittedName>
        <fullName evidence="1">Uncharacterized protein</fullName>
    </submittedName>
</protein>
<accession>A0ABV1THM8</accession>
<evidence type="ECO:0000313" key="1">
    <source>
        <dbReference type="EMBL" id="MER6269149.1"/>
    </source>
</evidence>
<dbReference type="RefSeq" id="WP_351957680.1">
    <property type="nucleotide sequence ID" value="NZ_JBEOZM010000006.1"/>
</dbReference>
<name>A0ABV1THM8_9ACTN</name>
<organism evidence="1 2">
    <name type="scientific">Streptomyces sp. 900105755</name>
    <dbReference type="NCBI Taxonomy" id="3154389"/>
    <lineage>
        <taxon>Bacteria</taxon>
        <taxon>Bacillati</taxon>
        <taxon>Actinomycetota</taxon>
        <taxon>Actinomycetes</taxon>
        <taxon>Kitasatosporales</taxon>
        <taxon>Streptomycetaceae</taxon>
        <taxon>Streptomyces</taxon>
    </lineage>
</organism>
<evidence type="ECO:0000313" key="2">
    <source>
        <dbReference type="Proteomes" id="UP001490365"/>
    </source>
</evidence>
<comment type="caution">
    <text evidence="1">The sequence shown here is derived from an EMBL/GenBank/DDBJ whole genome shotgun (WGS) entry which is preliminary data.</text>
</comment>
<reference evidence="1 2" key="1">
    <citation type="submission" date="2024-06" db="EMBL/GenBank/DDBJ databases">
        <title>The Natural Products Discovery Center: Release of the First 8490 Sequenced Strains for Exploring Actinobacteria Biosynthetic Diversity.</title>
        <authorList>
            <person name="Kalkreuter E."/>
            <person name="Kautsar S.A."/>
            <person name="Yang D."/>
            <person name="Bader C.D."/>
            <person name="Teijaro C.N."/>
            <person name="Fluegel L."/>
            <person name="Davis C.M."/>
            <person name="Simpson J.R."/>
            <person name="Lauterbach L."/>
            <person name="Steele A.D."/>
            <person name="Gui C."/>
            <person name="Meng S."/>
            <person name="Li G."/>
            <person name="Viehrig K."/>
            <person name="Ye F."/>
            <person name="Su P."/>
            <person name="Kiefer A.F."/>
            <person name="Nichols A."/>
            <person name="Cepeda A.J."/>
            <person name="Yan W."/>
            <person name="Fan B."/>
            <person name="Jiang Y."/>
            <person name="Adhikari A."/>
            <person name="Zheng C.-J."/>
            <person name="Schuster L."/>
            <person name="Cowan T.M."/>
            <person name="Smanski M.J."/>
            <person name="Chevrette M.G."/>
            <person name="De Carvalho L.P.S."/>
            <person name="Shen B."/>
        </authorList>
    </citation>
    <scope>NUCLEOTIDE SEQUENCE [LARGE SCALE GENOMIC DNA]</scope>
    <source>
        <strain evidence="1 2">NPDC001694</strain>
    </source>
</reference>